<dbReference type="Proteomes" id="UP000790709">
    <property type="component" value="Unassembled WGS sequence"/>
</dbReference>
<name>A0ACB8BEQ0_9AGAM</name>
<keyword evidence="2" id="KW-1185">Reference proteome</keyword>
<comment type="caution">
    <text evidence="1">The sequence shown here is derived from an EMBL/GenBank/DDBJ whole genome shotgun (WGS) entry which is preliminary data.</text>
</comment>
<gene>
    <name evidence="1" type="ORF">BV22DRAFT_1035949</name>
</gene>
<reference evidence="1" key="1">
    <citation type="journal article" date="2021" name="New Phytol.">
        <title>Evolutionary innovations through gain and loss of genes in the ectomycorrhizal Boletales.</title>
        <authorList>
            <person name="Wu G."/>
            <person name="Miyauchi S."/>
            <person name="Morin E."/>
            <person name="Kuo A."/>
            <person name="Drula E."/>
            <person name="Varga T."/>
            <person name="Kohler A."/>
            <person name="Feng B."/>
            <person name="Cao Y."/>
            <person name="Lipzen A."/>
            <person name="Daum C."/>
            <person name="Hundley H."/>
            <person name="Pangilinan J."/>
            <person name="Johnson J."/>
            <person name="Barry K."/>
            <person name="LaButti K."/>
            <person name="Ng V."/>
            <person name="Ahrendt S."/>
            <person name="Min B."/>
            <person name="Choi I.G."/>
            <person name="Park H."/>
            <person name="Plett J.M."/>
            <person name="Magnuson J."/>
            <person name="Spatafora J.W."/>
            <person name="Nagy L.G."/>
            <person name="Henrissat B."/>
            <person name="Grigoriev I.V."/>
            <person name="Yang Z.L."/>
            <person name="Xu J."/>
            <person name="Martin F.M."/>
        </authorList>
    </citation>
    <scope>NUCLEOTIDE SEQUENCE</scope>
    <source>
        <strain evidence="1">KUC20120723A-06</strain>
    </source>
</reference>
<proteinExistence type="predicted"/>
<protein>
    <submittedName>
        <fullName evidence="1">Uncharacterized protein</fullName>
    </submittedName>
</protein>
<sequence>MMSSSQTSYTASSSQATVSNFTISSLPSSNFPVASSFLSQSSMQDSVHSDPNSPEALKQNIQTAQEFVSRVNSLARSCLNGIDQAYQPGINPAQTSADFAALDHALRSLSDFLRQTGVGALPLSPPPDPHKAPSAPPTEQELLAEAGRNVQTLYEKQKRSQESAAIVANLLSNPETGTRAGRA</sequence>
<evidence type="ECO:0000313" key="1">
    <source>
        <dbReference type="EMBL" id="KAH7923749.1"/>
    </source>
</evidence>
<accession>A0ACB8BEQ0</accession>
<dbReference type="EMBL" id="MU266443">
    <property type="protein sequence ID" value="KAH7923749.1"/>
    <property type="molecule type" value="Genomic_DNA"/>
</dbReference>
<organism evidence="1 2">
    <name type="scientific">Leucogyrophana mollusca</name>
    <dbReference type="NCBI Taxonomy" id="85980"/>
    <lineage>
        <taxon>Eukaryota</taxon>
        <taxon>Fungi</taxon>
        <taxon>Dikarya</taxon>
        <taxon>Basidiomycota</taxon>
        <taxon>Agaricomycotina</taxon>
        <taxon>Agaricomycetes</taxon>
        <taxon>Agaricomycetidae</taxon>
        <taxon>Boletales</taxon>
        <taxon>Boletales incertae sedis</taxon>
        <taxon>Leucogyrophana</taxon>
    </lineage>
</organism>
<evidence type="ECO:0000313" key="2">
    <source>
        <dbReference type="Proteomes" id="UP000790709"/>
    </source>
</evidence>